<dbReference type="PANTHER" id="PTHR32057:SF14">
    <property type="entry name" value="PROTEIN ADENYLYLTRANSFERASE SELO, MITOCHONDRIAL"/>
    <property type="match status" value="1"/>
</dbReference>
<evidence type="ECO:0000256" key="2">
    <source>
        <dbReference type="ARBA" id="ARBA00009747"/>
    </source>
</evidence>
<keyword evidence="4" id="KW-0548">Nucleotidyltransferase</keyword>
<dbReference type="Pfam" id="PF02696">
    <property type="entry name" value="SelO"/>
    <property type="match status" value="1"/>
</dbReference>
<evidence type="ECO:0000256" key="7">
    <source>
        <dbReference type="ARBA" id="ARBA00022840"/>
    </source>
</evidence>
<protein>
    <recommendedName>
        <fullName evidence="9">Selenoprotein O</fullName>
    </recommendedName>
</protein>
<gene>
    <name evidence="10" type="ORF">Ctob_007012</name>
</gene>
<keyword evidence="7" id="KW-0067">ATP-binding</keyword>
<dbReference type="OrthoDB" id="10254721at2759"/>
<comment type="similarity">
    <text evidence="2">Belongs to the SELO family.</text>
</comment>
<evidence type="ECO:0000256" key="5">
    <source>
        <dbReference type="ARBA" id="ARBA00022723"/>
    </source>
</evidence>
<evidence type="ECO:0000256" key="6">
    <source>
        <dbReference type="ARBA" id="ARBA00022741"/>
    </source>
</evidence>
<evidence type="ECO:0000256" key="8">
    <source>
        <dbReference type="ARBA" id="ARBA00022842"/>
    </source>
</evidence>
<keyword evidence="6" id="KW-0547">Nucleotide-binding</keyword>
<evidence type="ECO:0000256" key="9">
    <source>
        <dbReference type="ARBA" id="ARBA00031547"/>
    </source>
</evidence>
<comment type="caution">
    <text evidence="10">The sequence shown here is derived from an EMBL/GenBank/DDBJ whole genome shotgun (WGS) entry which is preliminary data.</text>
</comment>
<evidence type="ECO:0000313" key="11">
    <source>
        <dbReference type="Proteomes" id="UP000037460"/>
    </source>
</evidence>
<evidence type="ECO:0000256" key="3">
    <source>
        <dbReference type="ARBA" id="ARBA00022679"/>
    </source>
</evidence>
<keyword evidence="11" id="KW-1185">Reference proteome</keyword>
<organism evidence="10 11">
    <name type="scientific">Chrysochromulina tobinii</name>
    <dbReference type="NCBI Taxonomy" id="1460289"/>
    <lineage>
        <taxon>Eukaryota</taxon>
        <taxon>Haptista</taxon>
        <taxon>Haptophyta</taxon>
        <taxon>Prymnesiophyceae</taxon>
        <taxon>Prymnesiales</taxon>
        <taxon>Chrysochromulinaceae</taxon>
        <taxon>Chrysochromulina</taxon>
    </lineage>
</organism>
<dbReference type="HAMAP" id="MF_00692">
    <property type="entry name" value="SelO"/>
    <property type="match status" value="1"/>
</dbReference>
<dbReference type="Proteomes" id="UP000037460">
    <property type="component" value="Unassembled WGS sequence"/>
</dbReference>
<dbReference type="GO" id="GO:0070733">
    <property type="term" value="F:AMPylase activity"/>
    <property type="evidence" value="ECO:0007669"/>
    <property type="project" value="TreeGrafter"/>
</dbReference>
<evidence type="ECO:0000313" key="10">
    <source>
        <dbReference type="EMBL" id="KOO24591.1"/>
    </source>
</evidence>
<evidence type="ECO:0000256" key="1">
    <source>
        <dbReference type="ARBA" id="ARBA00001946"/>
    </source>
</evidence>
<reference evidence="11" key="1">
    <citation type="journal article" date="2015" name="PLoS Genet.">
        <title>Genome Sequence and Transcriptome Analyses of Chrysochromulina tobin: Metabolic Tools for Enhanced Algal Fitness in the Prominent Order Prymnesiales (Haptophyceae).</title>
        <authorList>
            <person name="Hovde B.T."/>
            <person name="Deodato C.R."/>
            <person name="Hunsperger H.M."/>
            <person name="Ryken S.A."/>
            <person name="Yost W."/>
            <person name="Jha R.K."/>
            <person name="Patterson J."/>
            <person name="Monnat R.J. Jr."/>
            <person name="Barlow S.B."/>
            <person name="Starkenburg S.R."/>
            <person name="Cattolico R.A."/>
        </authorList>
    </citation>
    <scope>NUCLEOTIDE SEQUENCE</scope>
    <source>
        <strain evidence="11">CCMP291</strain>
    </source>
</reference>
<comment type="cofactor">
    <cofactor evidence="1">
        <name>Mg(2+)</name>
        <dbReference type="ChEBI" id="CHEBI:18420"/>
    </cofactor>
</comment>
<proteinExistence type="inferred from homology"/>
<dbReference type="PANTHER" id="PTHR32057">
    <property type="entry name" value="PROTEIN ADENYLYLTRANSFERASE SELO, MITOCHONDRIAL"/>
    <property type="match status" value="1"/>
</dbReference>
<dbReference type="GO" id="GO:0005524">
    <property type="term" value="F:ATP binding"/>
    <property type="evidence" value="ECO:0007669"/>
    <property type="project" value="UniProtKB-KW"/>
</dbReference>
<keyword evidence="8" id="KW-0460">Magnesium</keyword>
<dbReference type="EMBL" id="JWZX01003077">
    <property type="protein sequence ID" value="KOO24591.1"/>
    <property type="molecule type" value="Genomic_DNA"/>
</dbReference>
<dbReference type="AlphaFoldDB" id="A0A0M0JDE2"/>
<accession>A0A0M0JDE2</accession>
<name>A0A0M0JDE2_9EUKA</name>
<keyword evidence="5" id="KW-0479">Metal-binding</keyword>
<dbReference type="GO" id="GO:0046872">
    <property type="term" value="F:metal ion binding"/>
    <property type="evidence" value="ECO:0007669"/>
    <property type="project" value="UniProtKB-KW"/>
</dbReference>
<sequence>MRTAQRLVPASRGISSLWPIAALVTRRSVPILSGARRSVPTLVASSAGTLDNWAAATDNTLLRDLRKDGSSIPWWESREVTGAHYVSVRPTVNASEPTLIIHSAEVAASLGLSADECESDAFLKTFGGAPAENVECWATAYGASFAGSYGGQRGDGRAISIGQLKNGLEVQLKGAGVTPFSRRFDGRAVLRSCVREFLASEAMAALGIPTTRALCVVATGEKVRRSWYDDNGMERAMMEAGAVGTRVAKSFLRFGQMELFFQRDEMALLRELAEHCLEREFSHLLVQHPTEPRSELFVRMFDEVAARQASLVAEWLRVGYCQGNLNSDNSALGGVTLDYGPFAFMERFNLLYNPWVGGGLPYSFAKQPQALATNLVGLAQAFLALVEQGAKAEGRSEKDINALSERVRGAVSGTFVDTFNARHDENCRAKLGLSKWDDEADALFTELTQLMGRSTGEAGMDFTLFFRALGTASAEAAAARLSPSAGAAASGDAAETALRESAVGASALQPLEQWPSEHRDAWRAWLRRYTARVAADGRPTEERQAEMRQANPKYILRNSMALEAYEAAAKGDYSVVRELHAVLLRPYEDQGVQVDERWAQKTPQWARKRLGVEFMS</sequence>
<evidence type="ECO:0000256" key="4">
    <source>
        <dbReference type="ARBA" id="ARBA00022695"/>
    </source>
</evidence>
<dbReference type="InterPro" id="IPR003846">
    <property type="entry name" value="SelO"/>
</dbReference>
<keyword evidence="3" id="KW-0808">Transferase</keyword>